<organism evidence="2 3">
    <name type="scientific">Colletotrichum chrysophilum</name>
    <dbReference type="NCBI Taxonomy" id="1836956"/>
    <lineage>
        <taxon>Eukaryota</taxon>
        <taxon>Fungi</taxon>
        <taxon>Dikarya</taxon>
        <taxon>Ascomycota</taxon>
        <taxon>Pezizomycotina</taxon>
        <taxon>Sordariomycetes</taxon>
        <taxon>Hypocreomycetidae</taxon>
        <taxon>Glomerellales</taxon>
        <taxon>Glomerellaceae</taxon>
        <taxon>Colletotrichum</taxon>
        <taxon>Colletotrichum gloeosporioides species complex</taxon>
    </lineage>
</organism>
<gene>
    <name evidence="2" type="ORF">CCHR01_19186</name>
</gene>
<evidence type="ECO:0000313" key="2">
    <source>
        <dbReference type="EMBL" id="KAK1838191.1"/>
    </source>
</evidence>
<reference evidence="2" key="1">
    <citation type="submission" date="2023-01" db="EMBL/GenBank/DDBJ databases">
        <title>Colletotrichum chrysophilum M932 genome sequence.</title>
        <authorList>
            <person name="Baroncelli R."/>
        </authorList>
    </citation>
    <scope>NUCLEOTIDE SEQUENCE</scope>
    <source>
        <strain evidence="2">M932</strain>
    </source>
</reference>
<keyword evidence="3" id="KW-1185">Reference proteome</keyword>
<dbReference type="EMBL" id="JAQOWY010000886">
    <property type="protein sequence ID" value="KAK1838191.1"/>
    <property type="molecule type" value="Genomic_DNA"/>
</dbReference>
<name>A0AAD8ZYQ3_9PEZI</name>
<sequence length="64" mass="7451">MPLQELRHRSPHYCRPPDYVSMQQSLPTIAFHLPLPSRFQDGKVRPPPSSLLHPNGRSLPHQFR</sequence>
<accession>A0AAD8ZYQ3</accession>
<protein>
    <submittedName>
        <fullName evidence="2">Uncharacterized protein</fullName>
    </submittedName>
</protein>
<dbReference type="AlphaFoldDB" id="A0AAD8ZYQ3"/>
<proteinExistence type="predicted"/>
<evidence type="ECO:0000256" key="1">
    <source>
        <dbReference type="SAM" id="MobiDB-lite"/>
    </source>
</evidence>
<feature type="region of interest" description="Disordered" evidence="1">
    <location>
        <begin position="37"/>
        <end position="64"/>
    </location>
</feature>
<evidence type="ECO:0000313" key="3">
    <source>
        <dbReference type="Proteomes" id="UP001243330"/>
    </source>
</evidence>
<dbReference type="Proteomes" id="UP001243330">
    <property type="component" value="Unassembled WGS sequence"/>
</dbReference>
<comment type="caution">
    <text evidence="2">The sequence shown here is derived from an EMBL/GenBank/DDBJ whole genome shotgun (WGS) entry which is preliminary data.</text>
</comment>